<dbReference type="EMBL" id="LAZR01005683">
    <property type="protein sequence ID" value="KKM97977.1"/>
    <property type="molecule type" value="Genomic_DNA"/>
</dbReference>
<feature type="region of interest" description="Disordered" evidence="1">
    <location>
        <begin position="169"/>
        <end position="217"/>
    </location>
</feature>
<feature type="compositionally biased region" description="Basic and acidic residues" evidence="1">
    <location>
        <begin position="58"/>
        <end position="75"/>
    </location>
</feature>
<comment type="caution">
    <text evidence="2">The sequence shown here is derived from an EMBL/GenBank/DDBJ whole genome shotgun (WGS) entry which is preliminary data.</text>
</comment>
<feature type="region of interest" description="Disordered" evidence="1">
    <location>
        <begin position="1"/>
        <end position="75"/>
    </location>
</feature>
<proteinExistence type="predicted"/>
<feature type="compositionally biased region" description="Basic residues" evidence="1">
    <location>
        <begin position="14"/>
        <end position="32"/>
    </location>
</feature>
<dbReference type="AlphaFoldDB" id="A0A0F9PXS1"/>
<name>A0A0F9PXS1_9ZZZZ</name>
<evidence type="ECO:0000313" key="2">
    <source>
        <dbReference type="EMBL" id="KKM97977.1"/>
    </source>
</evidence>
<reference evidence="2" key="1">
    <citation type="journal article" date="2015" name="Nature">
        <title>Complex archaea that bridge the gap between prokaryotes and eukaryotes.</title>
        <authorList>
            <person name="Spang A."/>
            <person name="Saw J.H."/>
            <person name="Jorgensen S.L."/>
            <person name="Zaremba-Niedzwiedzka K."/>
            <person name="Martijn J."/>
            <person name="Lind A.E."/>
            <person name="van Eijk R."/>
            <person name="Schleper C."/>
            <person name="Guy L."/>
            <person name="Ettema T.J."/>
        </authorList>
    </citation>
    <scope>NUCLEOTIDE SEQUENCE</scope>
</reference>
<gene>
    <name evidence="2" type="ORF">LCGC14_1162600</name>
</gene>
<feature type="compositionally biased region" description="Low complexity" evidence="1">
    <location>
        <begin position="1"/>
        <end position="10"/>
    </location>
</feature>
<protein>
    <submittedName>
        <fullName evidence="2">Uncharacterized protein</fullName>
    </submittedName>
</protein>
<feature type="compositionally biased region" description="Basic and acidic residues" evidence="1">
    <location>
        <begin position="190"/>
        <end position="205"/>
    </location>
</feature>
<evidence type="ECO:0000256" key="1">
    <source>
        <dbReference type="SAM" id="MobiDB-lite"/>
    </source>
</evidence>
<organism evidence="2">
    <name type="scientific">marine sediment metagenome</name>
    <dbReference type="NCBI Taxonomy" id="412755"/>
    <lineage>
        <taxon>unclassified sequences</taxon>
        <taxon>metagenomes</taxon>
        <taxon>ecological metagenomes</taxon>
    </lineage>
</organism>
<accession>A0A0F9PXS1</accession>
<sequence>MAAAMPRAGPIQGGRRRRRGPRTPARRTTRSRARSEQASRYGMRLTQQATKTGMPGDIGRKTEPQTEQKWTRDERPRAEASRICAFISMPPKVHISCQFASNWNEISAPSLWIWKCKFDAVDVAVYSGGFFSAGPKKRPRALLFLPRPLVRLTLESDLEGAAAVRDRFGRGGAGATPARGPRSRAPRGTRAGDHGARESLSDGHGTRSSGPPAGDAHGAGLCQKPCRGGGLLRSKPSYDGRLSCHDCVAIVRPWWDV</sequence>